<dbReference type="PROSITE" id="PS00486">
    <property type="entry name" value="DNA_MISMATCH_REPAIR_2"/>
    <property type="match status" value="1"/>
</dbReference>
<evidence type="ECO:0000256" key="4">
    <source>
        <dbReference type="ARBA" id="ARBA00023125"/>
    </source>
</evidence>
<dbReference type="Gene3D" id="3.40.50.300">
    <property type="entry name" value="P-loop containing nucleotide triphosphate hydrolases"/>
    <property type="match status" value="1"/>
</dbReference>
<dbReference type="InterPro" id="IPR007696">
    <property type="entry name" value="DNA_mismatch_repair_MutS_core"/>
</dbReference>
<dbReference type="InterPro" id="IPR027417">
    <property type="entry name" value="P-loop_NTPase"/>
</dbReference>
<dbReference type="InterPro" id="IPR011184">
    <property type="entry name" value="DNA_mismatch_repair_Msh2"/>
</dbReference>
<evidence type="ECO:0000313" key="7">
    <source>
        <dbReference type="Proteomes" id="UP001652625"/>
    </source>
</evidence>
<evidence type="ECO:0000256" key="3">
    <source>
        <dbReference type="ARBA" id="ARBA00022840"/>
    </source>
</evidence>
<evidence type="ECO:0000256" key="5">
    <source>
        <dbReference type="SAM" id="MobiDB-lite"/>
    </source>
</evidence>
<dbReference type="InterPro" id="IPR036187">
    <property type="entry name" value="DNA_mismatch_repair_MutS_sf"/>
</dbReference>
<evidence type="ECO:0000256" key="2">
    <source>
        <dbReference type="ARBA" id="ARBA00022741"/>
    </source>
</evidence>
<dbReference type="Gene3D" id="1.10.1420.10">
    <property type="match status" value="1"/>
</dbReference>
<dbReference type="SUPFAM" id="SSF52540">
    <property type="entry name" value="P-loop containing nucleoside triphosphate hydrolases"/>
    <property type="match status" value="1"/>
</dbReference>
<accession>A0ABM4C6R1</accession>
<gene>
    <name evidence="8" type="primary">LOC101241202</name>
</gene>
<keyword evidence="7" id="KW-1185">Reference proteome</keyword>
<reference evidence="8" key="1">
    <citation type="submission" date="2025-08" db="UniProtKB">
        <authorList>
            <consortium name="RefSeq"/>
        </authorList>
    </citation>
    <scope>IDENTIFICATION</scope>
</reference>
<dbReference type="RefSeq" id="XP_065657264.1">
    <property type="nucleotide sequence ID" value="XM_065801192.1"/>
</dbReference>
<dbReference type="SMART" id="SM00533">
    <property type="entry name" value="MUTSd"/>
    <property type="match status" value="1"/>
</dbReference>
<dbReference type="Proteomes" id="UP001652625">
    <property type="component" value="Chromosome 07"/>
</dbReference>
<evidence type="ECO:0000259" key="6">
    <source>
        <dbReference type="PROSITE" id="PS00486"/>
    </source>
</evidence>
<dbReference type="SMART" id="SM00534">
    <property type="entry name" value="MUTSac"/>
    <property type="match status" value="1"/>
</dbReference>
<feature type="region of interest" description="Disordered" evidence="5">
    <location>
        <begin position="1"/>
        <end position="22"/>
    </location>
</feature>
<comment type="similarity">
    <text evidence="1">Belongs to the DNA mismatch repair MutS family.</text>
</comment>
<dbReference type="PIRSF" id="PIRSF005813">
    <property type="entry name" value="MSH2"/>
    <property type="match status" value="1"/>
</dbReference>
<keyword evidence="4" id="KW-0238">DNA-binding</keyword>
<protein>
    <submittedName>
        <fullName evidence="8">MutS protein homolog 5 isoform X5</fullName>
    </submittedName>
</protein>
<dbReference type="InterPro" id="IPR045076">
    <property type="entry name" value="MutS"/>
</dbReference>
<dbReference type="CDD" id="cd03281">
    <property type="entry name" value="ABC_MSH5_euk"/>
    <property type="match status" value="1"/>
</dbReference>
<evidence type="ECO:0000256" key="1">
    <source>
        <dbReference type="ARBA" id="ARBA00006271"/>
    </source>
</evidence>
<keyword evidence="3" id="KW-0067">ATP-binding</keyword>
<evidence type="ECO:0000313" key="8">
    <source>
        <dbReference type="RefSeq" id="XP_065657264.1"/>
    </source>
</evidence>
<name>A0ABM4C6R1_HYDVU</name>
<proteinExistence type="inferred from homology"/>
<dbReference type="InterPro" id="IPR000432">
    <property type="entry name" value="DNA_mismatch_repair_MutS_C"/>
</dbReference>
<dbReference type="GeneID" id="101241202"/>
<dbReference type="PANTHER" id="PTHR11361">
    <property type="entry name" value="DNA MISMATCH REPAIR PROTEIN MUTS FAMILY MEMBER"/>
    <property type="match status" value="1"/>
</dbReference>
<feature type="compositionally biased region" description="Polar residues" evidence="5">
    <location>
        <begin position="7"/>
        <end position="22"/>
    </location>
</feature>
<dbReference type="PANTHER" id="PTHR11361:SF20">
    <property type="entry name" value="MUTS PROTEIN HOMOLOG 5"/>
    <property type="match status" value="1"/>
</dbReference>
<organism evidence="7 8">
    <name type="scientific">Hydra vulgaris</name>
    <name type="common">Hydra</name>
    <name type="synonym">Hydra attenuata</name>
    <dbReference type="NCBI Taxonomy" id="6087"/>
    <lineage>
        <taxon>Eukaryota</taxon>
        <taxon>Metazoa</taxon>
        <taxon>Cnidaria</taxon>
        <taxon>Hydrozoa</taxon>
        <taxon>Hydroidolina</taxon>
        <taxon>Anthoathecata</taxon>
        <taxon>Aplanulata</taxon>
        <taxon>Hydridae</taxon>
        <taxon>Hydra</taxon>
    </lineage>
</organism>
<dbReference type="Pfam" id="PF05192">
    <property type="entry name" value="MutS_III"/>
    <property type="match status" value="1"/>
</dbReference>
<sequence length="858" mass="96546">MEVKNDCNLNTRNSQNEDVTGTSLVGNQFSNSPSSFQRCELTSPFCRNNNNMMVDNDCVDYTHERIDLDDALEQIFLSVIMIGSRLGAAYYSSATSIIYMIPDVIETQDLLFLHNLLSQVKPCLIVTSSKQKESFIDFLKNKQDHSNEEKFKLEILPSHFFAFESCKRRILAINGLSGLSCSSDDDQRIIYFSSILSFDNTSMVSATGSLLKYLDQSRIGIELEVGVQTPILFLKTVTISNLILIEDHVFSALQIFHKELHPSVYKSGSCAKEGLSLFGIMNRTKSQQGSALLRDWFLQPSKDISLIQNRLKAVAFFFNSRNVEIVVALQDALKNTKNILRILSKMKTTSISLNDWQTLYKTLFNAVCIADICKQLPQDIGVVNKICETFTDKLLHIANLMKQIIDFEESLHINHFVVKEGVDSQLDEKKRTFDGIPYLMTQVAHKELNRLTESITKCSVTYLPQLGYLLNIPLTDEMKLSRNYDIDKNLEFKFATDESVYYKSSGTEELDLKVGDIQCEIRDHETTIMHRLQDVILEHTGTLINVVEVSAELDCILALTSAAKEFNFVCPEIVNDVENVTDIKGGRHPLQEMCVNQFVVNDTKISQSEGKMIILTGPNASGKSVYMKQVGIIVYLVHIGSFVPADSAVISIKDGIYTRIHSQESVSIPLSTFMIDLNQISVAVNRATQKSLVIIDEFGKGTASIDGVALLSSTLLYWLQDEINCPSILVSTHFHSIKQLLPSSPIIKYQTMEVIENDGDLIFLYHLKDGYANYSYACYTARSAGIPEDLICRTLKVIEQCQKNEPITKMSLQSPDQIERMNKTAQALIDLDIENSDIIDFLNNIAEYNTTFASNITT</sequence>
<keyword evidence="2" id="KW-0547">Nucleotide-binding</keyword>
<feature type="domain" description="DNA mismatch repair proteins mutS family" evidence="6">
    <location>
        <begin position="691"/>
        <end position="707"/>
    </location>
</feature>
<dbReference type="SUPFAM" id="SSF48334">
    <property type="entry name" value="DNA repair protein MutS, domain III"/>
    <property type="match status" value="1"/>
</dbReference>
<dbReference type="Pfam" id="PF00488">
    <property type="entry name" value="MutS_V"/>
    <property type="match status" value="1"/>
</dbReference>